<evidence type="ECO:0000313" key="2">
    <source>
        <dbReference type="EMBL" id="MFD1398089.1"/>
    </source>
</evidence>
<dbReference type="InterPro" id="IPR006674">
    <property type="entry name" value="HD_domain"/>
</dbReference>
<protein>
    <submittedName>
        <fullName evidence="2">HD domain-containing protein</fullName>
    </submittedName>
</protein>
<dbReference type="SUPFAM" id="SSF109604">
    <property type="entry name" value="HD-domain/PDEase-like"/>
    <property type="match status" value="1"/>
</dbReference>
<dbReference type="InterPro" id="IPR003607">
    <property type="entry name" value="HD/PDEase_dom"/>
</dbReference>
<keyword evidence="3" id="KW-1185">Reference proteome</keyword>
<proteinExistence type="predicted"/>
<comment type="caution">
    <text evidence="2">The sequence shown here is derived from an EMBL/GenBank/DDBJ whole genome shotgun (WGS) entry which is preliminary data.</text>
</comment>
<reference evidence="3" key="1">
    <citation type="journal article" date="2019" name="Int. J. Syst. Evol. Microbiol.">
        <title>The Global Catalogue of Microorganisms (GCM) 10K type strain sequencing project: providing services to taxonomists for standard genome sequencing and annotation.</title>
        <authorList>
            <consortium name="The Broad Institute Genomics Platform"/>
            <consortium name="The Broad Institute Genome Sequencing Center for Infectious Disease"/>
            <person name="Wu L."/>
            <person name="Ma J."/>
        </authorList>
    </citation>
    <scope>NUCLEOTIDE SEQUENCE [LARGE SCALE GENOMIC DNA]</scope>
    <source>
        <strain evidence="3">CCM 9110</strain>
    </source>
</reference>
<dbReference type="EMBL" id="JBHTOA010000015">
    <property type="protein sequence ID" value="MFD1398089.1"/>
    <property type="molecule type" value="Genomic_DNA"/>
</dbReference>
<accession>A0ABW4BC91</accession>
<organism evidence="2 3">
    <name type="scientific">Lacticaseibacillus suilingensis</name>
    <dbReference type="NCBI Taxonomy" id="2799577"/>
    <lineage>
        <taxon>Bacteria</taxon>
        <taxon>Bacillati</taxon>
        <taxon>Bacillota</taxon>
        <taxon>Bacilli</taxon>
        <taxon>Lactobacillales</taxon>
        <taxon>Lactobacillaceae</taxon>
        <taxon>Lacticaseibacillus</taxon>
    </lineage>
</organism>
<dbReference type="SMART" id="SM00471">
    <property type="entry name" value="HDc"/>
    <property type="match status" value="1"/>
</dbReference>
<evidence type="ECO:0000259" key="1">
    <source>
        <dbReference type="SMART" id="SM00471"/>
    </source>
</evidence>
<feature type="domain" description="HD/PDEase" evidence="1">
    <location>
        <begin position="19"/>
        <end position="135"/>
    </location>
</feature>
<dbReference type="PANTHER" id="PTHR33594:SF1">
    <property type="entry name" value="HD_PDEASE DOMAIN-CONTAINING PROTEIN"/>
    <property type="match status" value="1"/>
</dbReference>
<dbReference type="Gene3D" id="1.20.58.1910">
    <property type="match status" value="1"/>
</dbReference>
<dbReference type="RefSeq" id="WP_204118636.1">
    <property type="nucleotide sequence ID" value="NZ_BOLV01000006.1"/>
</dbReference>
<dbReference type="Gene3D" id="1.10.472.50">
    <property type="entry name" value="HD-domain/PDEase-like"/>
    <property type="match status" value="1"/>
</dbReference>
<evidence type="ECO:0000313" key="3">
    <source>
        <dbReference type="Proteomes" id="UP001597199"/>
    </source>
</evidence>
<name>A0ABW4BC91_9LACO</name>
<dbReference type="Pfam" id="PF01966">
    <property type="entry name" value="HD"/>
    <property type="match status" value="1"/>
</dbReference>
<gene>
    <name evidence="2" type="ORF">ACFQ41_02060</name>
</gene>
<sequence>MTPEAQLMAYAEEVLAADHSGHGLDHIKRVVATVKTLLAQTPAANPRVAIAAATLHDTYDDKLVADVAVAKAQTGKALTAAGYADEEQQAIFAIIDHMSFKANLAGHQPLTLTGQLVQDADRLDAIGAIGIARALMYGGAHARRLYDPAVPPRRALDATSYRDATSTTIDHFYEKLLKLKDQMNTEAAKTLAAGRQQVMLDYLAEFKAEWQGER</sequence>
<dbReference type="Proteomes" id="UP001597199">
    <property type="component" value="Unassembled WGS sequence"/>
</dbReference>
<dbReference type="PANTHER" id="PTHR33594">
    <property type="entry name" value="SUPERFAMILY HYDROLASE, PUTATIVE (AFU_ORTHOLOGUE AFUA_1G03035)-RELATED"/>
    <property type="match status" value="1"/>
</dbReference>